<evidence type="ECO:0000256" key="2">
    <source>
        <dbReference type="PROSITE-ProRule" id="PRU00104"/>
    </source>
</evidence>
<dbReference type="Gene3D" id="3.30.2410.10">
    <property type="entry name" value="Hect, E3 ligase catalytic domain"/>
    <property type="match status" value="1"/>
</dbReference>
<keyword evidence="1 2" id="KW-0833">Ubl conjugation pathway</keyword>
<accession>A0ABQ7HYU2</accession>
<keyword evidence="5" id="KW-1185">Reference proteome</keyword>
<feature type="domain" description="HECT" evidence="3">
    <location>
        <begin position="92"/>
        <end position="392"/>
    </location>
</feature>
<evidence type="ECO:0000313" key="4">
    <source>
        <dbReference type="EMBL" id="KAF7683333.1"/>
    </source>
</evidence>
<evidence type="ECO:0000259" key="3">
    <source>
        <dbReference type="PROSITE" id="PS50237"/>
    </source>
</evidence>
<reference evidence="4 5" key="1">
    <citation type="submission" date="2019-01" db="EMBL/GenBank/DDBJ databases">
        <title>Genomes sequencing and comparative genomics of infectious freshwater microsporidia, Cucumispora dikerogammari and Thelohania contejeani.</title>
        <authorList>
            <person name="Cormier A."/>
            <person name="Giraud I."/>
            <person name="Wattier R."/>
            <person name="Teixeira M."/>
            <person name="Grandjean F."/>
            <person name="Rigaud T."/>
            <person name="Cordaux R."/>
        </authorList>
    </citation>
    <scope>NUCLEOTIDE SEQUENCE [LARGE SCALE GENOMIC DNA]</scope>
    <source>
        <strain evidence="4">T1</strain>
        <tissue evidence="4">Spores</tissue>
    </source>
</reference>
<organism evidence="4 5">
    <name type="scientific">Astathelohania contejeani</name>
    <dbReference type="NCBI Taxonomy" id="164912"/>
    <lineage>
        <taxon>Eukaryota</taxon>
        <taxon>Fungi</taxon>
        <taxon>Fungi incertae sedis</taxon>
        <taxon>Microsporidia</taxon>
        <taxon>Astathelohaniidae</taxon>
        <taxon>Astathelohania</taxon>
    </lineage>
</organism>
<sequence length="392" mass="45777">MTIQKYLSFHNQKTDDLRRHYSNVVILELKRDNNFCENLKMIKKVVKSIGGTIPMHMKISAVYNYRNLGDVDLRNWIQSIADISMQFDKRHLFISRNTTDNTYMPTILTHKAFEMKMKEYVFIGQVIGLALRSNAFMSTKFADFIYEILLGNTVDLSSFVLKEFDCIFKDIKNMVKIANYKELKKYVELSAMDYNNDKWEFSTITLIEKDLFFYINTSKDAYNQYEKALIDKISHYLIGGVKLMKKGLLEIVDQNQLSKIKNASEFKNMIYKESIINIEEWKQQTVVSANSEKAKQTVAFFWNYIESIDELAQKKILYFWTGYTNLTPQIASIESPALKLLIKDSVGNDADASKKHFQVNKCFNELLLPCCGNIDEIKLYFDIDIFESSLFK</sequence>
<dbReference type="Gene3D" id="3.90.1750.10">
    <property type="entry name" value="Hect, E3 ligase catalytic domains"/>
    <property type="match status" value="1"/>
</dbReference>
<name>A0ABQ7HYU2_9MICR</name>
<evidence type="ECO:0000313" key="5">
    <source>
        <dbReference type="Proteomes" id="UP001516464"/>
    </source>
</evidence>
<evidence type="ECO:0000256" key="1">
    <source>
        <dbReference type="ARBA" id="ARBA00022786"/>
    </source>
</evidence>
<proteinExistence type="predicted"/>
<dbReference type="InterPro" id="IPR000569">
    <property type="entry name" value="HECT_dom"/>
</dbReference>
<dbReference type="PROSITE" id="PS50237">
    <property type="entry name" value="HECT"/>
    <property type="match status" value="1"/>
</dbReference>
<feature type="active site" description="Glycyl thioester intermediate" evidence="2">
    <location>
        <position position="362"/>
    </location>
</feature>
<gene>
    <name evidence="4" type="primary">TOM1_5</name>
    <name evidence="4" type="ORF">TCON_1449</name>
</gene>
<dbReference type="InterPro" id="IPR035983">
    <property type="entry name" value="Hect_E3_ubiquitin_ligase"/>
</dbReference>
<dbReference type="Pfam" id="PF00632">
    <property type="entry name" value="HECT"/>
    <property type="match status" value="1"/>
</dbReference>
<dbReference type="EMBL" id="SBIQ01000097">
    <property type="protein sequence ID" value="KAF7683333.1"/>
    <property type="molecule type" value="Genomic_DNA"/>
</dbReference>
<dbReference type="SMART" id="SM00119">
    <property type="entry name" value="HECTc"/>
    <property type="match status" value="1"/>
</dbReference>
<dbReference type="SUPFAM" id="SSF56204">
    <property type="entry name" value="Hect, E3 ligase catalytic domain"/>
    <property type="match status" value="1"/>
</dbReference>
<protein>
    <submittedName>
        <fullName evidence="4">E3 ubiquitin-protein ligase TOM1</fullName>
    </submittedName>
</protein>
<comment type="caution">
    <text evidence="4">The sequence shown here is derived from an EMBL/GenBank/DDBJ whole genome shotgun (WGS) entry which is preliminary data.</text>
</comment>
<dbReference type="Proteomes" id="UP001516464">
    <property type="component" value="Unassembled WGS sequence"/>
</dbReference>